<dbReference type="EMBL" id="LCIR01000003">
    <property type="protein sequence ID" value="KKT60209.1"/>
    <property type="molecule type" value="Genomic_DNA"/>
</dbReference>
<organism evidence="2 3">
    <name type="scientific">Candidatus Giovannonibacteria bacterium GW2011_GWA1_44_25</name>
    <dbReference type="NCBI Taxonomy" id="1618645"/>
    <lineage>
        <taxon>Bacteria</taxon>
        <taxon>Candidatus Giovannoniibacteriota</taxon>
    </lineage>
</organism>
<reference evidence="2 3" key="1">
    <citation type="journal article" date="2015" name="Nature">
        <title>rRNA introns, odd ribosomes, and small enigmatic genomes across a large radiation of phyla.</title>
        <authorList>
            <person name="Brown C.T."/>
            <person name="Hug L.A."/>
            <person name="Thomas B.C."/>
            <person name="Sharon I."/>
            <person name="Castelle C.J."/>
            <person name="Singh A."/>
            <person name="Wilkins M.J."/>
            <person name="Williams K.H."/>
            <person name="Banfield J.F."/>
        </authorList>
    </citation>
    <scope>NUCLEOTIDE SEQUENCE [LARGE SCALE GENOMIC DNA]</scope>
</reference>
<feature type="transmembrane region" description="Helical" evidence="1">
    <location>
        <begin position="6"/>
        <end position="26"/>
    </location>
</feature>
<evidence type="ECO:0000313" key="3">
    <source>
        <dbReference type="Proteomes" id="UP000034087"/>
    </source>
</evidence>
<keyword evidence="1" id="KW-0812">Transmembrane</keyword>
<protein>
    <submittedName>
        <fullName evidence="2">Uncharacterized protein</fullName>
    </submittedName>
</protein>
<gene>
    <name evidence="2" type="ORF">UW53_C0003G0120</name>
</gene>
<evidence type="ECO:0000313" key="2">
    <source>
        <dbReference type="EMBL" id="KKT60209.1"/>
    </source>
</evidence>
<accession>A0A0G1LK20</accession>
<feature type="transmembrane region" description="Helical" evidence="1">
    <location>
        <begin position="42"/>
        <end position="64"/>
    </location>
</feature>
<comment type="caution">
    <text evidence="2">The sequence shown here is derived from an EMBL/GenBank/DDBJ whole genome shotgun (WGS) entry which is preliminary data.</text>
</comment>
<dbReference type="AlphaFoldDB" id="A0A0G1LK20"/>
<sequence length="99" mass="11233">MPLSLITLWIDIIGAIIGLFSIWFIVQTKAQTGEESARGLNLFIWGVVFMVFAFLDSIVFLRLSLLTIFSKPPLDIHHILMTVGMIFFVFAAKDMAQKR</sequence>
<name>A0A0G1LK20_9BACT</name>
<dbReference type="Proteomes" id="UP000034087">
    <property type="component" value="Unassembled WGS sequence"/>
</dbReference>
<keyword evidence="1" id="KW-0472">Membrane</keyword>
<keyword evidence="1" id="KW-1133">Transmembrane helix</keyword>
<proteinExistence type="predicted"/>
<evidence type="ECO:0000256" key="1">
    <source>
        <dbReference type="SAM" id="Phobius"/>
    </source>
</evidence>
<feature type="transmembrane region" description="Helical" evidence="1">
    <location>
        <begin position="76"/>
        <end position="92"/>
    </location>
</feature>